<evidence type="ECO:0000256" key="1">
    <source>
        <dbReference type="ARBA" id="ARBA00004651"/>
    </source>
</evidence>
<dbReference type="Proteomes" id="UP000018922">
    <property type="component" value="Chromosome I"/>
</dbReference>
<dbReference type="GO" id="GO:0043190">
    <property type="term" value="C:ATP-binding cassette (ABC) transporter complex"/>
    <property type="evidence" value="ECO:0007669"/>
    <property type="project" value="InterPro"/>
</dbReference>
<comment type="similarity">
    <text evidence="2">Belongs to the CbiQ family.</text>
</comment>
<keyword evidence="6 7" id="KW-0472">Membrane</keyword>
<dbReference type="PANTHER" id="PTHR43723:SF1">
    <property type="entry name" value="COBALT TRANSPORT PROTEIN CBIQ"/>
    <property type="match status" value="1"/>
</dbReference>
<keyword evidence="5 7" id="KW-1133">Transmembrane helix</keyword>
<dbReference type="InterPro" id="IPR003339">
    <property type="entry name" value="ABC/ECF_trnsptr_transmembrane"/>
</dbReference>
<dbReference type="Pfam" id="PF02361">
    <property type="entry name" value="CbiQ"/>
    <property type="match status" value="1"/>
</dbReference>
<evidence type="ECO:0000256" key="7">
    <source>
        <dbReference type="SAM" id="Phobius"/>
    </source>
</evidence>
<keyword evidence="9" id="KW-1185">Reference proteome</keyword>
<dbReference type="NCBIfam" id="TIGR02454">
    <property type="entry name" value="ECF_T_CbiQ"/>
    <property type="match status" value="1"/>
</dbReference>
<dbReference type="InterPro" id="IPR052770">
    <property type="entry name" value="Cobalt_transport_CbiQ"/>
</dbReference>
<feature type="transmembrane region" description="Helical" evidence="7">
    <location>
        <begin position="102"/>
        <end position="126"/>
    </location>
</feature>
<dbReference type="GO" id="GO:0006824">
    <property type="term" value="P:cobalt ion transport"/>
    <property type="evidence" value="ECO:0007669"/>
    <property type="project" value="InterPro"/>
</dbReference>
<reference evidence="8 9" key="1">
    <citation type="journal article" date="2014" name="Genome Announc.">
        <title>Complete genome sequence of Magnetospirillum gryphiswaldense MSR-1.</title>
        <authorList>
            <person name="Wang X."/>
            <person name="Wang Q."/>
            <person name="Zhang W."/>
            <person name="Wang Y."/>
            <person name="Li L."/>
            <person name="Wen T."/>
            <person name="Zhang T."/>
            <person name="Zhang Y."/>
            <person name="Xu J."/>
            <person name="Hu J."/>
            <person name="Li S."/>
            <person name="Liu L."/>
            <person name="Liu J."/>
            <person name="Jiang W."/>
            <person name="Tian J."/>
            <person name="Li Y."/>
            <person name="Schuler D."/>
            <person name="Wang L."/>
            <person name="Li J."/>
        </authorList>
    </citation>
    <scope>NUCLEOTIDE SEQUENCE [LARGE SCALE GENOMIC DNA]</scope>
    <source>
        <strain evidence="9">DSM 6361 / JCM 21280 / NBRC 15271 / MSR-1</strain>
    </source>
</reference>
<dbReference type="STRING" id="1430440.MGMSRv2__1773"/>
<gene>
    <name evidence="8" type="ordered locus">MGMSRv2__1773</name>
</gene>
<evidence type="ECO:0000313" key="8">
    <source>
        <dbReference type="EMBL" id="CDK98988.1"/>
    </source>
</evidence>
<accession>V6F3C4</accession>
<organism evidence="8 9">
    <name type="scientific">Magnetospirillum gryphiswaldense (strain DSM 6361 / JCM 21280 / NBRC 15271 / MSR-1)</name>
    <dbReference type="NCBI Taxonomy" id="431944"/>
    <lineage>
        <taxon>Bacteria</taxon>
        <taxon>Pseudomonadati</taxon>
        <taxon>Pseudomonadota</taxon>
        <taxon>Alphaproteobacteria</taxon>
        <taxon>Rhodospirillales</taxon>
        <taxon>Rhodospirillaceae</taxon>
        <taxon>Magnetospirillum</taxon>
    </lineage>
</organism>
<evidence type="ECO:0000256" key="6">
    <source>
        <dbReference type="ARBA" id="ARBA00023136"/>
    </source>
</evidence>
<dbReference type="AlphaFoldDB" id="V6F3C4"/>
<evidence type="ECO:0000256" key="2">
    <source>
        <dbReference type="ARBA" id="ARBA00008564"/>
    </source>
</evidence>
<keyword evidence="4 7" id="KW-0812">Transmembrane</keyword>
<protein>
    <submittedName>
        <fullName evidence="8">Cobalt transport permease subunit CbiQ</fullName>
    </submittedName>
</protein>
<dbReference type="eggNOG" id="COG0619">
    <property type="taxonomic scope" value="Bacteria"/>
</dbReference>
<dbReference type="CDD" id="cd16914">
    <property type="entry name" value="EcfT"/>
    <property type="match status" value="1"/>
</dbReference>
<evidence type="ECO:0000313" key="9">
    <source>
        <dbReference type="Proteomes" id="UP000018922"/>
    </source>
</evidence>
<dbReference type="InterPro" id="IPR012809">
    <property type="entry name" value="ECF_CbiQ"/>
</dbReference>
<feature type="transmembrane region" description="Helical" evidence="7">
    <location>
        <begin position="62"/>
        <end position="82"/>
    </location>
</feature>
<dbReference type="HOGENOM" id="CLU_056469_5_2_5"/>
<dbReference type="KEGG" id="mgy:MGMSRv2__1773"/>
<evidence type="ECO:0000256" key="3">
    <source>
        <dbReference type="ARBA" id="ARBA00022475"/>
    </source>
</evidence>
<dbReference type="EMBL" id="HG794546">
    <property type="protein sequence ID" value="CDK98988.1"/>
    <property type="molecule type" value="Genomic_DNA"/>
</dbReference>
<sequence length="241" mass="25051">MIEADRLAHVSRWRPLPLAEKSLLSLGLLILAMALPPWPGGALVLAAASASALRSGVPTVAWLRLLAAPSLFIVTGAATLLVQVGGDGFALAADGGAQAGALMLRALAAVSALLLLTVTTPMAALLHGLRRLGLPEELVEVTMTTYRFIFILLDTASAMHASQMARLGGQSWRTRIRSAGLLAAALLPRALDQARRLEVGLLARGYDGSLRTLAPAPAPRLRRLALIGGGLAALAGVGLWM</sequence>
<keyword evidence="3" id="KW-1003">Cell membrane</keyword>
<name>V6F3C4_MAGGM</name>
<dbReference type="PANTHER" id="PTHR43723">
    <property type="entry name" value="COBALT TRANSPORT PROTEIN CBIQ"/>
    <property type="match status" value="1"/>
</dbReference>
<evidence type="ECO:0000256" key="5">
    <source>
        <dbReference type="ARBA" id="ARBA00022989"/>
    </source>
</evidence>
<proteinExistence type="inferred from homology"/>
<comment type="subcellular location">
    <subcellularLocation>
        <location evidence="1">Cell membrane</location>
        <topology evidence="1">Multi-pass membrane protein</topology>
    </subcellularLocation>
</comment>
<evidence type="ECO:0000256" key="4">
    <source>
        <dbReference type="ARBA" id="ARBA00022692"/>
    </source>
</evidence>